<keyword evidence="3" id="KW-1185">Reference proteome</keyword>
<sequence>MTPAAGHAAEPHIETSPSPPLPSTGAPPQTPLLNLPQLPLGGVPRRGWMAGGLLIYLCRGRWHSKVATGELATGATPGTQTRDAEDQQASSAP</sequence>
<evidence type="ECO:0000256" key="1">
    <source>
        <dbReference type="SAM" id="MobiDB-lite"/>
    </source>
</evidence>
<comment type="caution">
    <text evidence="2">The sequence shown here is derived from an EMBL/GenBank/DDBJ whole genome shotgun (WGS) entry which is preliminary data.</text>
</comment>
<name>A0ABN1R1B7_9ACTN</name>
<reference evidence="2 3" key="1">
    <citation type="journal article" date="2019" name="Int. J. Syst. Evol. Microbiol.">
        <title>The Global Catalogue of Microorganisms (GCM) 10K type strain sequencing project: providing services to taxonomists for standard genome sequencing and annotation.</title>
        <authorList>
            <consortium name="The Broad Institute Genomics Platform"/>
            <consortium name="The Broad Institute Genome Sequencing Center for Infectious Disease"/>
            <person name="Wu L."/>
            <person name="Ma J."/>
        </authorList>
    </citation>
    <scope>NUCLEOTIDE SEQUENCE [LARGE SCALE GENOMIC DNA]</scope>
    <source>
        <strain evidence="2 3">JCM 11444</strain>
    </source>
</reference>
<feature type="compositionally biased region" description="Polar residues" evidence="1">
    <location>
        <begin position="76"/>
        <end position="93"/>
    </location>
</feature>
<feature type="compositionally biased region" description="Low complexity" evidence="1">
    <location>
        <begin position="23"/>
        <end position="33"/>
    </location>
</feature>
<accession>A0ABN1R1B7</accession>
<dbReference type="EMBL" id="BAAAID010000066">
    <property type="protein sequence ID" value="GAA0950377.1"/>
    <property type="molecule type" value="Genomic_DNA"/>
</dbReference>
<evidence type="ECO:0000313" key="2">
    <source>
        <dbReference type="EMBL" id="GAA0950377.1"/>
    </source>
</evidence>
<evidence type="ECO:0000313" key="3">
    <source>
        <dbReference type="Proteomes" id="UP001500418"/>
    </source>
</evidence>
<proteinExistence type="predicted"/>
<feature type="region of interest" description="Disordered" evidence="1">
    <location>
        <begin position="1"/>
        <end position="33"/>
    </location>
</feature>
<organism evidence="2 3">
    <name type="scientific">Streptomyces rhizosphaericus</name>
    <dbReference type="NCBI Taxonomy" id="114699"/>
    <lineage>
        <taxon>Bacteria</taxon>
        <taxon>Bacillati</taxon>
        <taxon>Actinomycetota</taxon>
        <taxon>Actinomycetes</taxon>
        <taxon>Kitasatosporales</taxon>
        <taxon>Streptomycetaceae</taxon>
        <taxon>Streptomyces</taxon>
        <taxon>Streptomyces violaceusniger group</taxon>
    </lineage>
</organism>
<dbReference type="Proteomes" id="UP001500418">
    <property type="component" value="Unassembled WGS sequence"/>
</dbReference>
<gene>
    <name evidence="2" type="ORF">GCM10009575_073510</name>
</gene>
<protein>
    <submittedName>
        <fullName evidence="2">Uncharacterized protein</fullName>
    </submittedName>
</protein>
<feature type="region of interest" description="Disordered" evidence="1">
    <location>
        <begin position="69"/>
        <end position="93"/>
    </location>
</feature>